<evidence type="ECO:0000313" key="1">
    <source>
        <dbReference type="EMBL" id="SVC42270.1"/>
    </source>
</evidence>
<name>A0A382M0E5_9ZZZZ</name>
<reference evidence="1" key="1">
    <citation type="submission" date="2018-05" db="EMBL/GenBank/DDBJ databases">
        <authorList>
            <person name="Lanie J.A."/>
            <person name="Ng W.-L."/>
            <person name="Kazmierczak K.M."/>
            <person name="Andrzejewski T.M."/>
            <person name="Davidsen T.M."/>
            <person name="Wayne K.J."/>
            <person name="Tettelin H."/>
            <person name="Glass J.I."/>
            <person name="Rusch D."/>
            <person name="Podicherti R."/>
            <person name="Tsui H.-C.T."/>
            <person name="Winkler M.E."/>
        </authorList>
    </citation>
    <scope>NUCLEOTIDE SEQUENCE</scope>
</reference>
<organism evidence="1">
    <name type="scientific">marine metagenome</name>
    <dbReference type="NCBI Taxonomy" id="408172"/>
    <lineage>
        <taxon>unclassified sequences</taxon>
        <taxon>metagenomes</taxon>
        <taxon>ecological metagenomes</taxon>
    </lineage>
</organism>
<accession>A0A382M0E5</accession>
<dbReference type="EMBL" id="UINC01090378">
    <property type="protein sequence ID" value="SVC42270.1"/>
    <property type="molecule type" value="Genomic_DNA"/>
</dbReference>
<gene>
    <name evidence="1" type="ORF">METZ01_LOCUS295124</name>
</gene>
<proteinExistence type="predicted"/>
<protein>
    <submittedName>
        <fullName evidence="1">Uncharacterized protein</fullName>
    </submittedName>
</protein>
<dbReference type="AlphaFoldDB" id="A0A382M0E5"/>
<sequence>MIAFCSCINLFFDRRSEARNASKFKKGAFSDFLLFKEVDADCTQESKFVASTLFV</sequence>